<evidence type="ECO:0000313" key="2">
    <source>
        <dbReference type="Proteomes" id="UP000466442"/>
    </source>
</evidence>
<comment type="caution">
    <text evidence="1">The sequence shown here is derived from an EMBL/GenBank/DDBJ whole genome shotgun (WGS) entry which is preliminary data.</text>
</comment>
<organism evidence="1 2">
    <name type="scientific">Apolygus lucorum</name>
    <name type="common">Small green plant bug</name>
    <name type="synonym">Lygocoris lucorum</name>
    <dbReference type="NCBI Taxonomy" id="248454"/>
    <lineage>
        <taxon>Eukaryota</taxon>
        <taxon>Metazoa</taxon>
        <taxon>Ecdysozoa</taxon>
        <taxon>Arthropoda</taxon>
        <taxon>Hexapoda</taxon>
        <taxon>Insecta</taxon>
        <taxon>Pterygota</taxon>
        <taxon>Neoptera</taxon>
        <taxon>Paraneoptera</taxon>
        <taxon>Hemiptera</taxon>
        <taxon>Heteroptera</taxon>
        <taxon>Panheteroptera</taxon>
        <taxon>Cimicomorpha</taxon>
        <taxon>Miridae</taxon>
        <taxon>Mirini</taxon>
        <taxon>Apolygus</taxon>
    </lineage>
</organism>
<dbReference type="OrthoDB" id="8196546at2759"/>
<dbReference type="Proteomes" id="UP000466442">
    <property type="component" value="Unassembled WGS sequence"/>
</dbReference>
<reference evidence="1" key="1">
    <citation type="journal article" date="2021" name="Mol. Ecol. Resour.">
        <title>Apolygus lucorum genome provides insights into omnivorousness and mesophyll feeding.</title>
        <authorList>
            <person name="Liu Y."/>
            <person name="Liu H."/>
            <person name="Wang H."/>
            <person name="Huang T."/>
            <person name="Liu B."/>
            <person name="Yang B."/>
            <person name="Yin L."/>
            <person name="Li B."/>
            <person name="Zhang Y."/>
            <person name="Zhang S."/>
            <person name="Jiang F."/>
            <person name="Zhang X."/>
            <person name="Ren Y."/>
            <person name="Wang B."/>
            <person name="Wang S."/>
            <person name="Lu Y."/>
            <person name="Wu K."/>
            <person name="Fan W."/>
            <person name="Wang G."/>
        </authorList>
    </citation>
    <scope>NUCLEOTIDE SEQUENCE</scope>
    <source>
        <strain evidence="1">12Hb</strain>
    </source>
</reference>
<accession>A0A6A4K7N5</accession>
<proteinExistence type="predicted"/>
<protein>
    <submittedName>
        <fullName evidence="1">Uncharacterized protein</fullName>
    </submittedName>
</protein>
<evidence type="ECO:0000313" key="1">
    <source>
        <dbReference type="EMBL" id="KAF6213589.1"/>
    </source>
</evidence>
<gene>
    <name evidence="1" type="ORF">GE061_011310</name>
</gene>
<keyword evidence="2" id="KW-1185">Reference proteome</keyword>
<sequence>MALWQMLFHGVETWTFKMSTLRRLEAFEMWIHRRMLRIPWTARTTDEAPTSDYHQVPEDIISWPRPSRRKIFSSYQLQQLIMKGKPEGRRGIEQGQMSWLRNIREGQESIDQGTFFCIAEDRDALSSVIARRR</sequence>
<dbReference type="EMBL" id="WIXP02000003">
    <property type="protein sequence ID" value="KAF6213589.1"/>
    <property type="molecule type" value="Genomic_DNA"/>
</dbReference>
<dbReference type="AlphaFoldDB" id="A0A6A4K7N5"/>
<name>A0A6A4K7N5_APOLU</name>